<feature type="compositionally biased region" description="Polar residues" evidence="3">
    <location>
        <begin position="177"/>
        <end position="195"/>
    </location>
</feature>
<proteinExistence type="predicted"/>
<evidence type="ECO:0000256" key="1">
    <source>
        <dbReference type="ARBA" id="ARBA00022443"/>
    </source>
</evidence>
<name>A0A6P7U6H8_9MOLL</name>
<accession>A0A6P7U6H8</accession>
<evidence type="ECO:0000313" key="6">
    <source>
        <dbReference type="RefSeq" id="XP_029657985.1"/>
    </source>
</evidence>
<dbReference type="KEGG" id="osn:115232303"/>
<feature type="region of interest" description="Disordered" evidence="3">
    <location>
        <begin position="177"/>
        <end position="201"/>
    </location>
</feature>
<keyword evidence="1 2" id="KW-0728">SH3 domain</keyword>
<reference evidence="6" key="1">
    <citation type="submission" date="2025-08" db="UniProtKB">
        <authorList>
            <consortium name="RefSeq"/>
        </authorList>
    </citation>
    <scope>IDENTIFICATION</scope>
</reference>
<evidence type="ECO:0000256" key="2">
    <source>
        <dbReference type="PROSITE-ProRule" id="PRU00192"/>
    </source>
</evidence>
<dbReference type="Gene3D" id="2.30.30.40">
    <property type="entry name" value="SH3 Domains"/>
    <property type="match status" value="1"/>
</dbReference>
<dbReference type="Proteomes" id="UP000515154">
    <property type="component" value="Unplaced"/>
</dbReference>
<dbReference type="Gene3D" id="1.20.1270.60">
    <property type="entry name" value="Arfaptin homology (AH) domain/BAR domain"/>
    <property type="match status" value="1"/>
</dbReference>
<dbReference type="RefSeq" id="XP_029657985.1">
    <property type="nucleotide sequence ID" value="XM_029802125.1"/>
</dbReference>
<dbReference type="GO" id="GO:0005886">
    <property type="term" value="C:plasma membrane"/>
    <property type="evidence" value="ECO:0007669"/>
    <property type="project" value="TreeGrafter"/>
</dbReference>
<dbReference type="AlphaFoldDB" id="A0A6P7U6H8"/>
<dbReference type="PANTHER" id="PTHR23065">
    <property type="entry name" value="PROLINE-SERINE-THREONINE PHOSPHATASE INTERACTING PROTEIN 1"/>
    <property type="match status" value="1"/>
</dbReference>
<dbReference type="InterPro" id="IPR001452">
    <property type="entry name" value="SH3_domain"/>
</dbReference>
<protein>
    <submittedName>
        <fullName evidence="6">Protein kinase C and casein kinase substrate in neurons protein 1-like</fullName>
    </submittedName>
</protein>
<dbReference type="PROSITE" id="PS50002">
    <property type="entry name" value="SH3"/>
    <property type="match status" value="1"/>
</dbReference>
<keyword evidence="5" id="KW-1185">Reference proteome</keyword>
<dbReference type="GO" id="GO:0007010">
    <property type="term" value="P:cytoskeleton organization"/>
    <property type="evidence" value="ECO:0007669"/>
    <property type="project" value="TreeGrafter"/>
</dbReference>
<dbReference type="GO" id="GO:0030100">
    <property type="term" value="P:regulation of endocytosis"/>
    <property type="evidence" value="ECO:0007669"/>
    <property type="project" value="TreeGrafter"/>
</dbReference>
<gene>
    <name evidence="6" type="primary">LOC115232303</name>
</gene>
<dbReference type="InterPro" id="IPR027267">
    <property type="entry name" value="AH/BAR_dom_sf"/>
</dbReference>
<dbReference type="GO" id="GO:0005768">
    <property type="term" value="C:endosome"/>
    <property type="evidence" value="ECO:0007669"/>
    <property type="project" value="TreeGrafter"/>
</dbReference>
<dbReference type="SUPFAM" id="SSF50044">
    <property type="entry name" value="SH3-domain"/>
    <property type="match status" value="1"/>
</dbReference>
<dbReference type="GO" id="GO:0005543">
    <property type="term" value="F:phospholipid binding"/>
    <property type="evidence" value="ECO:0007669"/>
    <property type="project" value="TreeGrafter"/>
</dbReference>
<sequence>MRKAREEYDCACRRVHNFELKRNISTCDQGVVQDSVKQQEKATKLKKQQQDAKMVYIEAIRLVNERRECYSQEMMRIFESCQQVEKERIDYFSSIALLMADLLHKHNCVDMSAVYSAIQGRLTEADPERSLKYWFDVRGPSSPLPVFEFQESNINEDVEILVAKSVRHSAPAETCSYRQKNSVETNGGKQGSETYSPGEEQPVVALYDYEAGEGDELSFRAGL</sequence>
<organism evidence="5 6">
    <name type="scientific">Octopus sinensis</name>
    <name type="common">East Asian common octopus</name>
    <dbReference type="NCBI Taxonomy" id="2607531"/>
    <lineage>
        <taxon>Eukaryota</taxon>
        <taxon>Metazoa</taxon>
        <taxon>Spiralia</taxon>
        <taxon>Lophotrochozoa</taxon>
        <taxon>Mollusca</taxon>
        <taxon>Cephalopoda</taxon>
        <taxon>Coleoidea</taxon>
        <taxon>Octopodiformes</taxon>
        <taxon>Octopoda</taxon>
        <taxon>Incirrata</taxon>
        <taxon>Octopodidae</taxon>
        <taxon>Octopus</taxon>
    </lineage>
</organism>
<evidence type="ECO:0000256" key="3">
    <source>
        <dbReference type="SAM" id="MobiDB-lite"/>
    </source>
</evidence>
<dbReference type="SUPFAM" id="SSF103657">
    <property type="entry name" value="BAR/IMD domain-like"/>
    <property type="match status" value="1"/>
</dbReference>
<evidence type="ECO:0000259" key="4">
    <source>
        <dbReference type="PROSITE" id="PS50002"/>
    </source>
</evidence>
<feature type="domain" description="SH3" evidence="4">
    <location>
        <begin position="198"/>
        <end position="223"/>
    </location>
</feature>
<dbReference type="InterPro" id="IPR036028">
    <property type="entry name" value="SH3-like_dom_sf"/>
</dbReference>
<evidence type="ECO:0000313" key="5">
    <source>
        <dbReference type="Proteomes" id="UP000515154"/>
    </source>
</evidence>
<dbReference type="PANTHER" id="PTHR23065:SF11">
    <property type="entry name" value="SYNDAPIN, ISOFORM C"/>
    <property type="match status" value="1"/>
</dbReference>
<dbReference type="GO" id="GO:0097320">
    <property type="term" value="P:plasma membrane tubulation"/>
    <property type="evidence" value="ECO:0007669"/>
    <property type="project" value="TreeGrafter"/>
</dbReference>